<proteinExistence type="predicted"/>
<feature type="coiled-coil region" evidence="1">
    <location>
        <begin position="151"/>
        <end position="185"/>
    </location>
</feature>
<name>A0A841NEL2_9FLAO</name>
<dbReference type="AlphaFoldDB" id="A0A841NEL2"/>
<keyword evidence="1" id="KW-0175">Coiled coil</keyword>
<feature type="compositionally biased region" description="Polar residues" evidence="2">
    <location>
        <begin position="40"/>
        <end position="54"/>
    </location>
</feature>
<gene>
    <name evidence="3" type="ORF">HNP36_000378</name>
</gene>
<evidence type="ECO:0000256" key="1">
    <source>
        <dbReference type="SAM" id="Coils"/>
    </source>
</evidence>
<keyword evidence="3" id="KW-0449">Lipoprotein</keyword>
<accession>A0A841NEL2</accession>
<protein>
    <submittedName>
        <fullName evidence="3">Outer membrane murein-binding lipoprotein Lpp</fullName>
    </submittedName>
</protein>
<keyword evidence="4" id="KW-1185">Reference proteome</keyword>
<feature type="region of interest" description="Disordered" evidence="2">
    <location>
        <begin position="16"/>
        <end position="54"/>
    </location>
</feature>
<evidence type="ECO:0000256" key="2">
    <source>
        <dbReference type="SAM" id="MobiDB-lite"/>
    </source>
</evidence>
<organism evidence="3 4">
    <name type="scientific">Chryseobacterium shigense</name>
    <dbReference type="NCBI Taxonomy" id="297244"/>
    <lineage>
        <taxon>Bacteria</taxon>
        <taxon>Pseudomonadati</taxon>
        <taxon>Bacteroidota</taxon>
        <taxon>Flavobacteriia</taxon>
        <taxon>Flavobacteriales</taxon>
        <taxon>Weeksellaceae</taxon>
        <taxon>Chryseobacterium group</taxon>
        <taxon>Chryseobacterium</taxon>
    </lineage>
</organism>
<reference evidence="3 4" key="1">
    <citation type="submission" date="2020-08" db="EMBL/GenBank/DDBJ databases">
        <title>Functional genomics of gut bacteria from endangered species of beetles.</title>
        <authorList>
            <person name="Carlos-Shanley C."/>
        </authorList>
    </citation>
    <scope>NUCLEOTIDE SEQUENCE [LARGE SCALE GENOMIC DNA]</scope>
    <source>
        <strain evidence="3 4">S00136</strain>
    </source>
</reference>
<comment type="caution">
    <text evidence="3">The sequence shown here is derived from an EMBL/GenBank/DDBJ whole genome shotgun (WGS) entry which is preliminary data.</text>
</comment>
<evidence type="ECO:0000313" key="4">
    <source>
        <dbReference type="Proteomes" id="UP000589738"/>
    </source>
</evidence>
<dbReference type="RefSeq" id="WP_184161094.1">
    <property type="nucleotide sequence ID" value="NZ_JACHLC010000001.1"/>
</dbReference>
<dbReference type="EMBL" id="JACHLC010000001">
    <property type="protein sequence ID" value="MBB6369325.1"/>
    <property type="molecule type" value="Genomic_DNA"/>
</dbReference>
<sequence length="229" mass="25979">MAKDFSWKSLFINDNDKDGESKQNTNTSAELPDEARFPTSVASPNIGSTGTASNVNITGNPFINEILDVYQKGFDSLNNEGFDFYELYKSVHAVGINNPQSYQMAFAMGKSLRPEISKEFLLDKSQYYISEIEKVFQNYDVIGNSKQKELSNSIVQKKENLSKQIADLQAQITKLQNDLQIKNMELERIDIDNKQMFLEIQQKIEANNLAKQKILESINTVVAGIKQYL</sequence>
<evidence type="ECO:0000313" key="3">
    <source>
        <dbReference type="EMBL" id="MBB6369325.1"/>
    </source>
</evidence>
<dbReference type="Proteomes" id="UP000589738">
    <property type="component" value="Unassembled WGS sequence"/>
</dbReference>